<reference evidence="2 3" key="1">
    <citation type="submission" date="2024-09" db="EMBL/GenBank/DDBJ databases">
        <title>Novel species of the genus Pelomonas and Roseateles isolated from streams.</title>
        <authorList>
            <person name="Lu H."/>
        </authorList>
    </citation>
    <scope>NUCLEOTIDE SEQUENCE [LARGE SCALE GENOMIC DNA]</scope>
    <source>
        <strain evidence="2 3">DC23W</strain>
    </source>
</reference>
<evidence type="ECO:0000256" key="1">
    <source>
        <dbReference type="SAM" id="SignalP"/>
    </source>
</evidence>
<dbReference type="InterPro" id="IPR011990">
    <property type="entry name" value="TPR-like_helical_dom_sf"/>
</dbReference>
<sequence>MKTALTATLLLAAALTHAATLSDALTAYDDGDLKTAARGFTEAATRGEALGQFNLAMMHLRRELPGPSDAQAWQLLQRAAAQRYALAENAMGEMIEQGRHGKPDPTAACDWFERAAEHGNGDGALATATCFYLGRGRAQDMVQAHRWYLEAAKAGDVGAQYLVASMFETGLGVAADDRLARYWYAAAASNGDVAARAKVKAMDAAAASS</sequence>
<dbReference type="EMBL" id="JBIGHY010000007">
    <property type="protein sequence ID" value="MFG6415843.1"/>
    <property type="molecule type" value="Genomic_DNA"/>
</dbReference>
<gene>
    <name evidence="2" type="ORF">ACG02S_18270</name>
</gene>
<dbReference type="PANTHER" id="PTHR11102:SF160">
    <property type="entry name" value="ERAD-ASSOCIATED E3 UBIQUITIN-PROTEIN LIGASE COMPONENT HRD3"/>
    <property type="match status" value="1"/>
</dbReference>
<dbReference type="SMART" id="SM00671">
    <property type="entry name" value="SEL1"/>
    <property type="match status" value="4"/>
</dbReference>
<dbReference type="Proteomes" id="UP001606300">
    <property type="component" value="Unassembled WGS sequence"/>
</dbReference>
<proteinExistence type="predicted"/>
<dbReference type="Pfam" id="PF08238">
    <property type="entry name" value="Sel1"/>
    <property type="match status" value="4"/>
</dbReference>
<dbReference type="PANTHER" id="PTHR11102">
    <property type="entry name" value="SEL-1-LIKE PROTEIN"/>
    <property type="match status" value="1"/>
</dbReference>
<keyword evidence="3" id="KW-1185">Reference proteome</keyword>
<dbReference type="SUPFAM" id="SSF81901">
    <property type="entry name" value="HCP-like"/>
    <property type="match status" value="1"/>
</dbReference>
<evidence type="ECO:0000313" key="2">
    <source>
        <dbReference type="EMBL" id="MFG6415843.1"/>
    </source>
</evidence>
<feature type="signal peptide" evidence="1">
    <location>
        <begin position="1"/>
        <end position="18"/>
    </location>
</feature>
<accession>A0ABW7EQS5</accession>
<name>A0ABW7EQS5_9BURK</name>
<protein>
    <submittedName>
        <fullName evidence="2">Tetratricopeptide repeat protein</fullName>
    </submittedName>
</protein>
<comment type="caution">
    <text evidence="2">The sequence shown here is derived from an EMBL/GenBank/DDBJ whole genome shotgun (WGS) entry which is preliminary data.</text>
</comment>
<dbReference type="InterPro" id="IPR050767">
    <property type="entry name" value="Sel1_AlgK"/>
</dbReference>
<dbReference type="RefSeq" id="WP_394471913.1">
    <property type="nucleotide sequence ID" value="NZ_JBIGHY010000007.1"/>
</dbReference>
<dbReference type="InterPro" id="IPR006597">
    <property type="entry name" value="Sel1-like"/>
</dbReference>
<organism evidence="2 3">
    <name type="scientific">Pelomonas dachongensis</name>
    <dbReference type="NCBI Taxonomy" id="3299029"/>
    <lineage>
        <taxon>Bacteria</taxon>
        <taxon>Pseudomonadati</taxon>
        <taxon>Pseudomonadota</taxon>
        <taxon>Betaproteobacteria</taxon>
        <taxon>Burkholderiales</taxon>
        <taxon>Sphaerotilaceae</taxon>
        <taxon>Roseateles</taxon>
    </lineage>
</organism>
<dbReference type="Gene3D" id="1.25.40.10">
    <property type="entry name" value="Tetratricopeptide repeat domain"/>
    <property type="match status" value="1"/>
</dbReference>
<evidence type="ECO:0000313" key="3">
    <source>
        <dbReference type="Proteomes" id="UP001606300"/>
    </source>
</evidence>
<keyword evidence="1" id="KW-0732">Signal</keyword>
<feature type="chain" id="PRO_5047109965" evidence="1">
    <location>
        <begin position="19"/>
        <end position="209"/>
    </location>
</feature>